<dbReference type="HOGENOM" id="CLU_3376999_0_0_1"/>
<dbReference type="Proteomes" id="UP000008177">
    <property type="component" value="Unplaced contigs"/>
</dbReference>
<name>G2Y9Y1_BOTF4</name>
<reference evidence="2" key="1">
    <citation type="journal article" date="2011" name="PLoS Genet.">
        <title>Genomic analysis of the necrotrophic fungal pathogens Sclerotinia sclerotiorum and Botrytis cinerea.</title>
        <authorList>
            <person name="Amselem J."/>
            <person name="Cuomo C.A."/>
            <person name="van Kan J.A."/>
            <person name="Viaud M."/>
            <person name="Benito E.P."/>
            <person name="Couloux A."/>
            <person name="Coutinho P.M."/>
            <person name="de Vries R.P."/>
            <person name="Dyer P.S."/>
            <person name="Fillinger S."/>
            <person name="Fournier E."/>
            <person name="Gout L."/>
            <person name="Hahn M."/>
            <person name="Kohn L."/>
            <person name="Lapalu N."/>
            <person name="Plummer K.M."/>
            <person name="Pradier J.M."/>
            <person name="Quevillon E."/>
            <person name="Sharon A."/>
            <person name="Simon A."/>
            <person name="ten Have A."/>
            <person name="Tudzynski B."/>
            <person name="Tudzynski P."/>
            <person name="Wincker P."/>
            <person name="Andrew M."/>
            <person name="Anthouard V."/>
            <person name="Beever R.E."/>
            <person name="Beffa R."/>
            <person name="Benoit I."/>
            <person name="Bouzid O."/>
            <person name="Brault B."/>
            <person name="Chen Z."/>
            <person name="Choquer M."/>
            <person name="Collemare J."/>
            <person name="Cotton P."/>
            <person name="Danchin E.G."/>
            <person name="Da Silva C."/>
            <person name="Gautier A."/>
            <person name="Giraud C."/>
            <person name="Giraud T."/>
            <person name="Gonzalez C."/>
            <person name="Grossetete S."/>
            <person name="Guldener U."/>
            <person name="Henrissat B."/>
            <person name="Howlett B.J."/>
            <person name="Kodira C."/>
            <person name="Kretschmer M."/>
            <person name="Lappartient A."/>
            <person name="Leroch M."/>
            <person name="Levis C."/>
            <person name="Mauceli E."/>
            <person name="Neuveglise C."/>
            <person name="Oeser B."/>
            <person name="Pearson M."/>
            <person name="Poulain J."/>
            <person name="Poussereau N."/>
            <person name="Quesneville H."/>
            <person name="Rascle C."/>
            <person name="Schumacher J."/>
            <person name="Segurens B."/>
            <person name="Sexton A."/>
            <person name="Silva E."/>
            <person name="Sirven C."/>
            <person name="Soanes D.M."/>
            <person name="Talbot N.J."/>
            <person name="Templeton M."/>
            <person name="Yandava C."/>
            <person name="Yarden O."/>
            <person name="Zeng Q."/>
            <person name="Rollins J.A."/>
            <person name="Lebrun M.H."/>
            <person name="Dickman M."/>
        </authorList>
    </citation>
    <scope>NUCLEOTIDE SEQUENCE [LARGE SCALE GENOMIC DNA]</scope>
    <source>
        <strain evidence="2">T4</strain>
    </source>
</reference>
<sequence length="34" mass="3950">MKGLIIDMHLRIRLTSPHPYSTPPLHIHSKQDCI</sequence>
<organism evidence="1 2">
    <name type="scientific">Botryotinia fuckeliana (strain T4)</name>
    <name type="common">Noble rot fungus</name>
    <name type="synonym">Botrytis cinerea</name>
    <dbReference type="NCBI Taxonomy" id="999810"/>
    <lineage>
        <taxon>Eukaryota</taxon>
        <taxon>Fungi</taxon>
        <taxon>Dikarya</taxon>
        <taxon>Ascomycota</taxon>
        <taxon>Pezizomycotina</taxon>
        <taxon>Leotiomycetes</taxon>
        <taxon>Helotiales</taxon>
        <taxon>Sclerotiniaceae</taxon>
        <taxon>Botrytis</taxon>
    </lineage>
</organism>
<accession>G2Y9Y1</accession>
<dbReference type="EMBL" id="FQ790301">
    <property type="protein sequence ID" value="CCD34119.1"/>
    <property type="molecule type" value="Genomic_DNA"/>
</dbReference>
<protein>
    <submittedName>
        <fullName evidence="1">Uncharacterized protein</fullName>
    </submittedName>
</protein>
<evidence type="ECO:0000313" key="1">
    <source>
        <dbReference type="EMBL" id="CCD34119.1"/>
    </source>
</evidence>
<dbReference type="InParanoid" id="G2Y9Y1"/>
<dbReference type="AlphaFoldDB" id="G2Y9Y1"/>
<evidence type="ECO:0000313" key="2">
    <source>
        <dbReference type="Proteomes" id="UP000008177"/>
    </source>
</evidence>
<gene>
    <name evidence="1" type="ORF">BofuT4_uP105460.1</name>
</gene>
<proteinExistence type="predicted"/>